<evidence type="ECO:0000259" key="2">
    <source>
        <dbReference type="SMART" id="SM00065"/>
    </source>
</evidence>
<sequence length="244" mass="27644">MKNPLPHPEEQNRISALKSYDILDSLPEQEYDELTSLASEICQTPISLISLIDDKRQWFKSNHGLDVRETPKEFAFCAHGILNPTETLIVPDSRQDSRFADNPLVTGDPNVIFYAGVPLVNNEGFPLGSLCVIDNNPKELTEKQLAALKTLAKQVVNLLELRRSNKALSTVKKLLEQRNDELEQIVAIARNEVRPQVLQLHNRFLELITKAIDPSPEAIRPLLKESIKTVREIEDGLNRMHQLD</sequence>
<evidence type="ECO:0000313" key="3">
    <source>
        <dbReference type="EMBL" id="RAI73963.1"/>
    </source>
</evidence>
<evidence type="ECO:0000256" key="1">
    <source>
        <dbReference type="SAM" id="Coils"/>
    </source>
</evidence>
<dbReference type="AlphaFoldDB" id="A0A327NGN7"/>
<comment type="caution">
    <text evidence="3">The sequence shown here is derived from an EMBL/GenBank/DDBJ whole genome shotgun (WGS) entry which is preliminary data.</text>
</comment>
<protein>
    <submittedName>
        <fullName evidence="3">GAF domain-containing protein</fullName>
    </submittedName>
</protein>
<dbReference type="RefSeq" id="WP_111340837.1">
    <property type="nucleotide sequence ID" value="NZ_QLII01000001.1"/>
</dbReference>
<dbReference type="Pfam" id="PF01590">
    <property type="entry name" value="GAF"/>
    <property type="match status" value="1"/>
</dbReference>
<dbReference type="OrthoDB" id="9811889at2"/>
<dbReference type="PANTHER" id="PTHR43102:SF2">
    <property type="entry name" value="GAF DOMAIN-CONTAINING PROTEIN"/>
    <property type="match status" value="1"/>
</dbReference>
<reference evidence="3 4" key="1">
    <citation type="submission" date="2018-06" db="EMBL/GenBank/DDBJ databases">
        <title>Spirosoma sp. HMF3257 Genome sequencing and assembly.</title>
        <authorList>
            <person name="Kang H."/>
            <person name="Cha I."/>
            <person name="Kim H."/>
            <person name="Kang J."/>
            <person name="Joh K."/>
        </authorList>
    </citation>
    <scope>NUCLEOTIDE SEQUENCE [LARGE SCALE GENOMIC DNA]</scope>
    <source>
        <strain evidence="3 4">HMF3257</strain>
    </source>
</reference>
<name>A0A327NGN7_9BACT</name>
<organism evidence="3 4">
    <name type="scientific">Spirosoma telluris</name>
    <dbReference type="NCBI Taxonomy" id="2183553"/>
    <lineage>
        <taxon>Bacteria</taxon>
        <taxon>Pseudomonadati</taxon>
        <taxon>Bacteroidota</taxon>
        <taxon>Cytophagia</taxon>
        <taxon>Cytophagales</taxon>
        <taxon>Cytophagaceae</taxon>
        <taxon>Spirosoma</taxon>
    </lineage>
</organism>
<dbReference type="PANTHER" id="PTHR43102">
    <property type="entry name" value="SLR1143 PROTEIN"/>
    <property type="match status" value="1"/>
</dbReference>
<keyword evidence="1" id="KW-0175">Coiled coil</keyword>
<feature type="coiled-coil region" evidence="1">
    <location>
        <begin position="165"/>
        <end position="192"/>
    </location>
</feature>
<dbReference type="Proteomes" id="UP000249016">
    <property type="component" value="Unassembled WGS sequence"/>
</dbReference>
<dbReference type="Gene3D" id="3.30.450.40">
    <property type="match status" value="1"/>
</dbReference>
<accession>A0A327NGN7</accession>
<evidence type="ECO:0000313" key="4">
    <source>
        <dbReference type="Proteomes" id="UP000249016"/>
    </source>
</evidence>
<dbReference type="InterPro" id="IPR029016">
    <property type="entry name" value="GAF-like_dom_sf"/>
</dbReference>
<dbReference type="SUPFAM" id="SSF55781">
    <property type="entry name" value="GAF domain-like"/>
    <property type="match status" value="1"/>
</dbReference>
<dbReference type="InterPro" id="IPR003018">
    <property type="entry name" value="GAF"/>
</dbReference>
<proteinExistence type="predicted"/>
<dbReference type="SMART" id="SM00065">
    <property type="entry name" value="GAF"/>
    <property type="match status" value="1"/>
</dbReference>
<dbReference type="EMBL" id="QLII01000001">
    <property type="protein sequence ID" value="RAI73963.1"/>
    <property type="molecule type" value="Genomic_DNA"/>
</dbReference>
<feature type="domain" description="GAF" evidence="2">
    <location>
        <begin position="26"/>
        <end position="169"/>
    </location>
</feature>
<keyword evidence="4" id="KW-1185">Reference proteome</keyword>
<gene>
    <name evidence="3" type="ORF">HMF3257_05625</name>
</gene>